<dbReference type="InterPro" id="IPR015915">
    <property type="entry name" value="Kelch-typ_b-propeller"/>
</dbReference>
<dbReference type="PANTHER" id="PTHR47435:SF10">
    <property type="entry name" value="TIP ELONGATION ABERRANT PROTEIN 3"/>
    <property type="match status" value="1"/>
</dbReference>
<proteinExistence type="predicted"/>
<dbReference type="Gene3D" id="2.120.10.80">
    <property type="entry name" value="Kelch-type beta propeller"/>
    <property type="match status" value="1"/>
</dbReference>
<feature type="region of interest" description="Disordered" evidence="3">
    <location>
        <begin position="638"/>
        <end position="664"/>
    </location>
</feature>
<protein>
    <submittedName>
        <fullName evidence="4">Kelch domain-containing protein</fullName>
    </submittedName>
</protein>
<evidence type="ECO:0000313" key="4">
    <source>
        <dbReference type="EMBL" id="UQC91075.1"/>
    </source>
</evidence>
<evidence type="ECO:0000256" key="1">
    <source>
        <dbReference type="ARBA" id="ARBA00022737"/>
    </source>
</evidence>
<gene>
    <name evidence="4" type="ORF">CLUP02_16609</name>
</gene>
<evidence type="ECO:0000313" key="5">
    <source>
        <dbReference type="Proteomes" id="UP000830671"/>
    </source>
</evidence>
<keyword evidence="1" id="KW-0677">Repeat</keyword>
<dbReference type="AlphaFoldDB" id="A0A9Q8T925"/>
<dbReference type="Proteomes" id="UP000830671">
    <property type="component" value="Chromosome 9"/>
</dbReference>
<dbReference type="EMBL" id="CP019481">
    <property type="protein sequence ID" value="UQC91075.1"/>
    <property type="molecule type" value="Genomic_DNA"/>
</dbReference>
<keyword evidence="2" id="KW-0408">Iron</keyword>
<dbReference type="Pfam" id="PF24681">
    <property type="entry name" value="Kelch_KLHDC2_KLHL20_DRC7"/>
    <property type="match status" value="1"/>
</dbReference>
<dbReference type="SUPFAM" id="SSF117281">
    <property type="entry name" value="Kelch motif"/>
    <property type="match status" value="1"/>
</dbReference>
<reference evidence="4" key="1">
    <citation type="journal article" date="2021" name="Mol. Plant Microbe Interact.">
        <title>Complete Genome Sequence of the Plant-Pathogenic Fungus Colletotrichum lupini.</title>
        <authorList>
            <person name="Baroncelli R."/>
            <person name="Pensec F."/>
            <person name="Da Lio D."/>
            <person name="Boufleur T."/>
            <person name="Vicente I."/>
            <person name="Sarrocco S."/>
            <person name="Picot A."/>
            <person name="Baraldi E."/>
            <person name="Sukno S."/>
            <person name="Thon M."/>
            <person name="Le Floch G."/>
        </authorList>
    </citation>
    <scope>NUCLEOTIDE SEQUENCE</scope>
    <source>
        <strain evidence="4">IMI 504893</strain>
    </source>
</reference>
<keyword evidence="5" id="KW-1185">Reference proteome</keyword>
<evidence type="ECO:0000256" key="3">
    <source>
        <dbReference type="SAM" id="MobiDB-lite"/>
    </source>
</evidence>
<feature type="compositionally biased region" description="Polar residues" evidence="3">
    <location>
        <begin position="655"/>
        <end position="664"/>
    </location>
</feature>
<organism evidence="4 5">
    <name type="scientific">Colletotrichum lupini</name>
    <dbReference type="NCBI Taxonomy" id="145971"/>
    <lineage>
        <taxon>Eukaryota</taxon>
        <taxon>Fungi</taxon>
        <taxon>Dikarya</taxon>
        <taxon>Ascomycota</taxon>
        <taxon>Pezizomycotina</taxon>
        <taxon>Sordariomycetes</taxon>
        <taxon>Hypocreomycetidae</taxon>
        <taxon>Glomerellales</taxon>
        <taxon>Glomerellaceae</taxon>
        <taxon>Colletotrichum</taxon>
        <taxon>Colletotrichum acutatum species complex</taxon>
    </lineage>
</organism>
<evidence type="ECO:0000256" key="2">
    <source>
        <dbReference type="ARBA" id="ARBA00023004"/>
    </source>
</evidence>
<dbReference type="PANTHER" id="PTHR47435">
    <property type="entry name" value="KELCH REPEAT PROTEIN (AFU_ORTHOLOGUE AFUA_5G12780)"/>
    <property type="match status" value="1"/>
</dbReference>
<accession>A0A9Q8T925</accession>
<sequence length="664" mass="71653">MAEIAAGAVVAEQVVSTGIEAGAAVAVARPTQPLKVSLSQVATTQSPAFDTSALARSHHSVTVVNHKACIFGGETAESELASTDFHVLSLPAMTKGEPVAAYACYPAFAMQDAETGKTYVPSPRSRHAAAARGQFVIVNGGADASGKPIDETCLWLWDSESLKWTKIQGASQIGKTITPRFDHHIFVEQTQDFLVLHGGRTAPGQEASTETWMYNFDTLAWTALPPSPQPPLAAAFVDNVLYTIGADSNMSGAIHYMDLKSNAEDREKPDALQWKTINFPTNPLTPGPHPREGGALVPVDTGLGRHYLVYMFGTNSTSAEKDFYTDIWALQLPTHGFSAAAVKDAIRDKLPRVDSGEFSWAEVELIPTEEVKTEGKAHPGPRGYFGADAADGKSLVFWGGVSALGKEGDGWLLQVQATLDHASSIYINSMHLSQINTLQALQYDEPTTKDSPFSVTMGAILSCQPRKITTKITLEIGDYMVYTYSSNPENMDPSKNDWEAALLIKTKDIKQVLKQGIIISEDDIQLQSGGITPRKRPELLQGRGWVHTRQYILSGNSCGGWAARIEVGARDLAPLASFRITNLVGHANHGWPMEQGLLVCLSKALDEANLVTWDTYHGSSPWWPMLVTIVPRRTDVSASGDNVKGDAGGVEEPVPTSSGKTKKG</sequence>
<dbReference type="GeneID" id="73350537"/>
<name>A0A9Q8T925_9PEZI</name>
<dbReference type="GO" id="GO:0019760">
    <property type="term" value="P:glucosinolate metabolic process"/>
    <property type="evidence" value="ECO:0007669"/>
    <property type="project" value="UniProtKB-ARBA"/>
</dbReference>
<dbReference type="KEGG" id="clup:CLUP02_16609"/>
<dbReference type="RefSeq" id="XP_049152674.1">
    <property type="nucleotide sequence ID" value="XM_049295527.1"/>
</dbReference>